<dbReference type="PATRIC" id="fig|135826.4.peg.170"/>
<dbReference type="STRING" id="135826.KP77_01670"/>
<comment type="caution">
    <text evidence="1">The sequence shown here is derived from an EMBL/GenBank/DDBJ whole genome shotgun (WGS) entry which is preliminary data.</text>
</comment>
<reference evidence="1 2" key="1">
    <citation type="submission" date="2015-01" db="EMBL/GenBank/DDBJ databases">
        <title>Genome sequence of Jeotgalibacillus alimentarius.</title>
        <authorList>
            <person name="Goh K.M."/>
            <person name="Chan K.-G."/>
            <person name="Yaakop A.S."/>
            <person name="Ee R."/>
            <person name="Gan H.M."/>
            <person name="Chan C.S."/>
        </authorList>
    </citation>
    <scope>NUCLEOTIDE SEQUENCE [LARGE SCALE GENOMIC DNA]</scope>
    <source>
        <strain evidence="1 2">YKJ-13</strain>
    </source>
</reference>
<dbReference type="EMBL" id="JXRQ01000005">
    <property type="protein sequence ID" value="KIL53672.1"/>
    <property type="molecule type" value="Genomic_DNA"/>
</dbReference>
<dbReference type="AlphaFoldDB" id="A0A0C2VXV1"/>
<proteinExistence type="predicted"/>
<dbReference type="RefSeq" id="WP_041120872.1">
    <property type="nucleotide sequence ID" value="NZ_JXRQ01000005.1"/>
</dbReference>
<dbReference type="Proteomes" id="UP000031950">
    <property type="component" value="Unassembled WGS sequence"/>
</dbReference>
<protein>
    <submittedName>
        <fullName evidence="1">Uncharacterized protein</fullName>
    </submittedName>
</protein>
<evidence type="ECO:0000313" key="1">
    <source>
        <dbReference type="EMBL" id="KIL53672.1"/>
    </source>
</evidence>
<gene>
    <name evidence="1" type="ORF">KP77_01670</name>
</gene>
<organism evidence="1 2">
    <name type="scientific">Jeotgalibacillus alimentarius</name>
    <dbReference type="NCBI Taxonomy" id="135826"/>
    <lineage>
        <taxon>Bacteria</taxon>
        <taxon>Bacillati</taxon>
        <taxon>Bacillota</taxon>
        <taxon>Bacilli</taxon>
        <taxon>Bacillales</taxon>
        <taxon>Caryophanaceae</taxon>
        <taxon>Jeotgalibacillus</taxon>
    </lineage>
</organism>
<evidence type="ECO:0000313" key="2">
    <source>
        <dbReference type="Proteomes" id="UP000031950"/>
    </source>
</evidence>
<sequence>MISDRGNSILPIQKEETLLVEKKAKKYKKLFEKVAVNRNPVAINGKNYYQIVYMNRQGETKGGAIISPKEEVESEVHDIHFTLSVYNALILSFYDGGIERANVPDKYFTLPLRMMEESSSTELEEGKEKIARLYELHLEHKRVFQETLARMRSTFVVTASDLKYVMETAAALDLVHFEMLEIMTRDIPVIKDWVERMKLSGLWKQLDRETQRFYEYMIKDIHVTKKNLSTKPPLVGSTKEEVMANKLKVSWEHNEKMEKNYRKRLRWPKPW</sequence>
<keyword evidence="2" id="KW-1185">Reference proteome</keyword>
<name>A0A0C2VXV1_9BACL</name>
<dbReference type="OrthoDB" id="2427702at2"/>
<accession>A0A0C2VXV1</accession>